<name>A0ABV3R006_9HYPH</name>
<sequence>MIDTLIVVKNNRYGLTQDGEVLAEALRAAGVETRIAGIRERSIRDRLSGRTIARRVIHIERVFPNWVSAGLTNILIPNQERFPRRHLGRLRGIDLVLAKTREALDAFAGEGARVEYLGFTSQDRLDIGVAKNWDRVLHLAGGSTLKGTEDVLALWEAHPDWPELVLVQKHRNAPHSVPANVRLIRGYVPDDELRRLQNECGIHLCPSRAEGWGHNLVEGLACGAVVVATDAPPMNEHVNADCGVLVRAGRTERRHVGVSHFVDRKAFEQAIQGVLDMHVAQKAELGALARRRYEEIAGAFPERVARLLANRSAEEATAPGPAPAPLDAGRPRPVGTSWLNRPAQRYLVRLYCLQRYGWANSHAEEWWPNLALKAPSGREAGAILYRDRQVAPLLPFPAPLDGGEIVVVGTGPSLAGQAVDRIPLESALLLNGAIHLLDADAPLPLGVVIEDERFVWRQLDVILQKVRPGTRCFFSTSVIRALCDTTPDWLAGRAVHHLDFVHRPYGRRRPDGASLRKLAFLRWSGDGKAAISIDPGAGLMPAGSVAASAAQIALALAPARIGLAGIDLTNTEKPRFYETAGDQAMSRIGAASDRILATFRVLAGECASRGIALENYSPASRLAEIGVAYSPRLEK</sequence>
<evidence type="ECO:0000259" key="2">
    <source>
        <dbReference type="Pfam" id="PF00534"/>
    </source>
</evidence>
<accession>A0ABV3R006</accession>
<evidence type="ECO:0000313" key="3">
    <source>
        <dbReference type="EMBL" id="MEW9806671.1"/>
    </source>
</evidence>
<dbReference type="SUPFAM" id="SSF53756">
    <property type="entry name" value="UDP-Glycosyltransferase/glycogen phosphorylase"/>
    <property type="match status" value="1"/>
</dbReference>
<dbReference type="PANTHER" id="PTHR46401:SF2">
    <property type="entry name" value="GLYCOSYLTRANSFERASE WBBK-RELATED"/>
    <property type="match status" value="1"/>
</dbReference>
<dbReference type="InterPro" id="IPR001296">
    <property type="entry name" value="Glyco_trans_1"/>
</dbReference>
<feature type="domain" description="Glycosyl transferase family 1" evidence="2">
    <location>
        <begin position="186"/>
        <end position="248"/>
    </location>
</feature>
<keyword evidence="1 3" id="KW-0808">Transferase</keyword>
<comment type="caution">
    <text evidence="3">The sequence shown here is derived from an EMBL/GenBank/DDBJ whole genome shotgun (WGS) entry which is preliminary data.</text>
</comment>
<evidence type="ECO:0000313" key="4">
    <source>
        <dbReference type="Proteomes" id="UP001556196"/>
    </source>
</evidence>
<keyword evidence="3" id="KW-0328">Glycosyltransferase</keyword>
<dbReference type="EC" id="2.4.-.-" evidence="3"/>
<gene>
    <name evidence="3" type="ORF">ABUE31_11810</name>
</gene>
<dbReference type="EMBL" id="JBFOCI010000003">
    <property type="protein sequence ID" value="MEW9806671.1"/>
    <property type="molecule type" value="Genomic_DNA"/>
</dbReference>
<evidence type="ECO:0000256" key="1">
    <source>
        <dbReference type="ARBA" id="ARBA00022679"/>
    </source>
</evidence>
<dbReference type="Gene3D" id="3.40.50.2000">
    <property type="entry name" value="Glycogen Phosphorylase B"/>
    <property type="match status" value="1"/>
</dbReference>
<keyword evidence="4" id="KW-1185">Reference proteome</keyword>
<dbReference type="RefSeq" id="WP_367723803.1">
    <property type="nucleotide sequence ID" value="NZ_JBFOCI010000003.1"/>
</dbReference>
<dbReference type="Proteomes" id="UP001556196">
    <property type="component" value="Unassembled WGS sequence"/>
</dbReference>
<dbReference type="PANTHER" id="PTHR46401">
    <property type="entry name" value="GLYCOSYLTRANSFERASE WBBK-RELATED"/>
    <property type="match status" value="1"/>
</dbReference>
<protein>
    <submittedName>
        <fullName evidence="3">Glycosyltransferase</fullName>
        <ecNumber evidence="3">2.4.-.-</ecNumber>
    </submittedName>
</protein>
<proteinExistence type="predicted"/>
<reference evidence="3 4" key="1">
    <citation type="submission" date="2024-06" db="EMBL/GenBank/DDBJ databases">
        <authorList>
            <person name="Tuo L."/>
        </authorList>
    </citation>
    <scope>NUCLEOTIDE SEQUENCE [LARGE SCALE GENOMIC DNA]</scope>
    <source>
        <strain evidence="3 4">ZMM04-5</strain>
    </source>
</reference>
<organism evidence="3 4">
    <name type="scientific">Mesorhizobium marinum</name>
    <dbReference type="NCBI Taxonomy" id="3228790"/>
    <lineage>
        <taxon>Bacteria</taxon>
        <taxon>Pseudomonadati</taxon>
        <taxon>Pseudomonadota</taxon>
        <taxon>Alphaproteobacteria</taxon>
        <taxon>Hyphomicrobiales</taxon>
        <taxon>Phyllobacteriaceae</taxon>
        <taxon>Mesorhizobium</taxon>
    </lineage>
</organism>
<dbReference type="Pfam" id="PF00534">
    <property type="entry name" value="Glycos_transf_1"/>
    <property type="match status" value="1"/>
</dbReference>
<dbReference type="GO" id="GO:0016757">
    <property type="term" value="F:glycosyltransferase activity"/>
    <property type="evidence" value="ECO:0007669"/>
    <property type="project" value="UniProtKB-KW"/>
</dbReference>